<feature type="region of interest" description="Disordered" evidence="2">
    <location>
        <begin position="1"/>
        <end position="31"/>
    </location>
</feature>
<dbReference type="Pfam" id="PF09794">
    <property type="entry name" value="Avl9"/>
    <property type="match status" value="1"/>
</dbReference>
<feature type="compositionally biased region" description="Low complexity" evidence="2">
    <location>
        <begin position="1375"/>
        <end position="1406"/>
    </location>
</feature>
<reference evidence="4 5" key="1">
    <citation type="journal article" date="2024" name="Microbiol. Resour. Announc.">
        <title>Genome annotations for the ascomycete fungi Trichoderma harzianum, Trichoderma aggressivum, and Purpureocillium lilacinum.</title>
        <authorList>
            <person name="Beijen E.P.W."/>
            <person name="Ohm R.A."/>
        </authorList>
    </citation>
    <scope>NUCLEOTIDE SEQUENCE [LARGE SCALE GENOMIC DNA]</scope>
    <source>
        <strain evidence="4 5">CBS 150709</strain>
    </source>
</reference>
<protein>
    <recommendedName>
        <fullName evidence="3">UDENN domain-containing protein</fullName>
    </recommendedName>
</protein>
<evidence type="ECO:0000313" key="5">
    <source>
        <dbReference type="Proteomes" id="UP001287286"/>
    </source>
</evidence>
<feature type="region of interest" description="Disordered" evidence="2">
    <location>
        <begin position="1365"/>
        <end position="1532"/>
    </location>
</feature>
<feature type="compositionally biased region" description="Basic and acidic residues" evidence="2">
    <location>
        <begin position="1305"/>
        <end position="1316"/>
    </location>
</feature>
<name>A0ABR0C0J4_PURLI</name>
<evidence type="ECO:0000313" key="4">
    <source>
        <dbReference type="EMBL" id="KAK4089616.1"/>
    </source>
</evidence>
<accession>A0ABR0C0J4</accession>
<dbReference type="Proteomes" id="UP001287286">
    <property type="component" value="Unassembled WGS sequence"/>
</dbReference>
<dbReference type="InterPro" id="IPR051731">
    <property type="entry name" value="DENND11/AVL9_GEFs"/>
</dbReference>
<evidence type="ECO:0000256" key="2">
    <source>
        <dbReference type="SAM" id="MobiDB-lite"/>
    </source>
</evidence>
<proteinExistence type="inferred from homology"/>
<keyword evidence="5" id="KW-1185">Reference proteome</keyword>
<dbReference type="EMBL" id="JAWRVI010000019">
    <property type="protein sequence ID" value="KAK4089616.1"/>
    <property type="molecule type" value="Genomic_DNA"/>
</dbReference>
<evidence type="ECO:0000259" key="3">
    <source>
        <dbReference type="PROSITE" id="PS50211"/>
    </source>
</evidence>
<feature type="compositionally biased region" description="Basic residues" evidence="2">
    <location>
        <begin position="1"/>
        <end position="12"/>
    </location>
</feature>
<feature type="compositionally biased region" description="Basic and acidic residues" evidence="2">
    <location>
        <begin position="1500"/>
        <end position="1516"/>
    </location>
</feature>
<comment type="caution">
    <text evidence="4">The sequence shown here is derived from an EMBL/GenBank/DDBJ whole genome shotgun (WGS) entry which is preliminary data.</text>
</comment>
<dbReference type="PROSITE" id="PS50211">
    <property type="entry name" value="DENN"/>
    <property type="match status" value="1"/>
</dbReference>
<sequence length="1532" mass="166826">MRRFARSHHATNRPRLASNASTESGQGNVHQRPLSYEVLRRPEALVQAGQHRLDLGPDTGIECNYEVCLVMGKNLIVKQYADRHDICGVLCLAPDPSHPRITKLRPLQCEVNLVHGTAPAIGPAVIWQASGQQGATLPRPNDPARSLLVGGSRHIGWRVPCSSRWIGTSKRDAARVTADETNGGNASDKQHDTTQFEHSACTVLPGRRRRARGVERRASIGPLLVVPDSFGWGRQGTHVAPRAWRHGTVWTSHLFRDTFWPCRGRDTLPSRSSHMDVLLFLFVRLALVRPTCLCHREKGALHVSSKPSRAPTYMQLLSMCRVSVPAMVGVLGVELGIDGGAGSDGDSRAKATLLVPRAHLVRMQYSSRHVERPKLTMSRIEAAIPQTIDGPAIGISDIGSVVDCSRYAAWIICLDDAEPLSTLRFCGGSVWGWMQIWRGHIARVAMRRADVTTHAMQDTLAGGQADEMLRDTHARTPWICHFQGRRSARLETRHVTRHGIHVSMDLGLDHGHMERNGGGSPFLLGGPWDAGGVAAPSTSSNPTPSALLSCTTTTPGPRRTRVDAAAAAAVLAAAIGAASCPPTTGGQVDVHYWYAMLPVPASAASLTSLTLEFCQRRLAEHPDRTYEAGARSAASPPVASPFDVAPRFPIPSSLPWARFGWSRRARAPPRHPTRPRHFIVHCPAAAQHNLNLPRNPPSRTLGRRVGPRTRQTGSPSSAIYEPAERGSFIPVGPAIAHARRGAALSHRLSTAGARHSPPTRATRRMSGDEDAGSQNGAEIQSVLSPISPPTPDTPSSPGFAPLVTVVGFHHARGPEVETWFGADEGADPAADFGWSLLPFMALSDGAHASEEDFSYFTLLRPKTDTEPATSLFGISCTRQLDSTQLINRPADVTRSTVQKAVVVIADSPQFFGMLRERLSIVTQAWFAQRDFTDVEILRRFQESLADEKARGVMQQEADRDQYLGMSLRELIHEFKWQTLVLFKCCLLQPKMLFFGSRCDRLCMVQYSLISLIPGLLRNLQDCAEPELNNYEKKLSRSTSLQSSNRSSLLSFMGLPLQIFGKGSFFGPYTPLQQLDILADFGTKSYLVGSTNSLLLQQKDRYSDILINLDEDSINITSPSLKSALALTAADRRWIDYLTQEVNETWDEANPSRPKTLQYIGSEEFIRSQFEAYILGLISSVKFHNFLTANVEGSKSGSFGAAEDPAVDFGLEWVEAWMRTENYRMWDAHTDANLFAVSEPKHPCAGGLTIDDVQRRIAEQVKELHLDERFAQGREILGRNLAVGREKASTMFNKLYSDVEYLRESQRRRAEESKAADGTKSPSEKPSQQQQGQVVDLSKAQQTVQSAGAKASAYMSSWAAWAGEKRKTGGWGGSWGKKSPSPAKALSAGAAPPAAAAAGTTSATASPIDKDYQMVSPPWSREASTDDRASRPPTHASFSESILSGAGSDAPDRPGSGASSSSSSGGPADPAAKHHAKQASKDDGFQEEEVVGASSNQQGENGKDKAPTTAGEKKEEQVLEQVQPVNAEGKAQQ</sequence>
<feature type="region of interest" description="Disordered" evidence="2">
    <location>
        <begin position="746"/>
        <end position="775"/>
    </location>
</feature>
<organism evidence="4 5">
    <name type="scientific">Purpureocillium lilacinum</name>
    <name type="common">Paecilomyces lilacinus</name>
    <dbReference type="NCBI Taxonomy" id="33203"/>
    <lineage>
        <taxon>Eukaryota</taxon>
        <taxon>Fungi</taxon>
        <taxon>Dikarya</taxon>
        <taxon>Ascomycota</taxon>
        <taxon>Pezizomycotina</taxon>
        <taxon>Sordariomycetes</taxon>
        <taxon>Hypocreomycetidae</taxon>
        <taxon>Hypocreales</taxon>
        <taxon>Ophiocordycipitaceae</taxon>
        <taxon>Purpureocillium</taxon>
    </lineage>
</organism>
<comment type="similarity">
    <text evidence="1">Belongs to the AVL9 family.</text>
</comment>
<gene>
    <name evidence="4" type="ORF">Purlil1_6185</name>
</gene>
<dbReference type="PANTHER" id="PTHR31017">
    <property type="entry name" value="LATE SECRETORY PATHWAY PROTEIN AVL9-RELATED"/>
    <property type="match status" value="1"/>
</dbReference>
<feature type="domain" description="UDENN" evidence="3">
    <location>
        <begin position="801"/>
        <end position="1243"/>
    </location>
</feature>
<dbReference type="InterPro" id="IPR018307">
    <property type="entry name" value="ABL9/DENND6_dom"/>
</dbReference>
<dbReference type="InterPro" id="IPR037516">
    <property type="entry name" value="Tripartite_DENN"/>
</dbReference>
<feature type="compositionally biased region" description="Polar residues" evidence="2">
    <location>
        <begin position="18"/>
        <end position="29"/>
    </location>
</feature>
<evidence type="ECO:0000256" key="1">
    <source>
        <dbReference type="ARBA" id="ARBA00038178"/>
    </source>
</evidence>
<feature type="compositionally biased region" description="Low complexity" evidence="2">
    <location>
        <begin position="1452"/>
        <end position="1469"/>
    </location>
</feature>
<feature type="region of interest" description="Disordered" evidence="2">
    <location>
        <begin position="172"/>
        <end position="197"/>
    </location>
</feature>
<dbReference type="PANTHER" id="PTHR31017:SF1">
    <property type="entry name" value="LATE SECRETORY PATHWAY PROTEIN AVL9 HOMOLOG"/>
    <property type="match status" value="1"/>
</dbReference>
<feature type="region of interest" description="Disordered" evidence="2">
    <location>
        <begin position="1305"/>
        <end position="1340"/>
    </location>
</feature>
<feature type="region of interest" description="Disordered" evidence="2">
    <location>
        <begin position="534"/>
        <end position="557"/>
    </location>
</feature>
<feature type="region of interest" description="Disordered" evidence="2">
    <location>
        <begin position="688"/>
        <end position="720"/>
    </location>
</feature>